<gene>
    <name evidence="1" type="ORF">CH379_12125</name>
</gene>
<protein>
    <submittedName>
        <fullName evidence="1">Uncharacterized protein</fullName>
    </submittedName>
</protein>
<evidence type="ECO:0000313" key="1">
    <source>
        <dbReference type="EMBL" id="PJZ92636.1"/>
    </source>
</evidence>
<name>A0A2N0B7Z5_9LEPT</name>
<reference evidence="1" key="1">
    <citation type="submission" date="2017-07" db="EMBL/GenBank/DDBJ databases">
        <title>Leptospira spp. isolated from tropical soils.</title>
        <authorList>
            <person name="Thibeaux R."/>
            <person name="Iraola G."/>
            <person name="Ferres I."/>
            <person name="Bierque E."/>
            <person name="Girault D."/>
            <person name="Soupe-Gilbert M.-E."/>
            <person name="Picardeau M."/>
            <person name="Goarant C."/>
        </authorList>
    </citation>
    <scope>NUCLEOTIDE SEQUENCE [LARGE SCALE GENOMIC DNA]</scope>
    <source>
        <strain evidence="1">ATI7-C-A5</strain>
    </source>
</reference>
<sequence>MHIGLIFENDIDSQYLRGELGVKGEWKEKNEGQRKFRRIWNLGNGELFDLPNNEGTHTTDDLQKYESCRNSPLFFFFPAKPCKAELFVS</sequence>
<accession>A0A2N0B7Z5</accession>
<organism evidence="1">
    <name type="scientific">Leptospira ellisii</name>
    <dbReference type="NCBI Taxonomy" id="2023197"/>
    <lineage>
        <taxon>Bacteria</taxon>
        <taxon>Pseudomonadati</taxon>
        <taxon>Spirochaetota</taxon>
        <taxon>Spirochaetia</taxon>
        <taxon>Leptospirales</taxon>
        <taxon>Leptospiraceae</taxon>
        <taxon>Leptospira</taxon>
    </lineage>
</organism>
<proteinExistence type="predicted"/>
<dbReference type="AlphaFoldDB" id="A0A2N0B7Z5"/>
<dbReference type="EMBL" id="NPEF01000118">
    <property type="protein sequence ID" value="PJZ92636.1"/>
    <property type="molecule type" value="Genomic_DNA"/>
</dbReference>
<accession>A0A2N0BQC2</accession>
<comment type="caution">
    <text evidence="1">The sequence shown here is derived from an EMBL/GenBank/DDBJ whole genome shotgun (WGS) entry which is preliminary data.</text>
</comment>